<dbReference type="SUPFAM" id="SSF51905">
    <property type="entry name" value="FAD/NAD(P)-binding domain"/>
    <property type="match status" value="1"/>
</dbReference>
<evidence type="ECO:0000313" key="8">
    <source>
        <dbReference type="Proteomes" id="UP000595091"/>
    </source>
</evidence>
<proteinExistence type="inferred from homology"/>
<dbReference type="NCBIfam" id="TIGR02734">
    <property type="entry name" value="crtI_fam"/>
    <property type="match status" value="1"/>
</dbReference>
<dbReference type="AlphaFoldDB" id="A0A7M1KS21"/>
<dbReference type="RefSeq" id="WP_197558137.1">
    <property type="nucleotide sequence ID" value="NZ_CP063065.1"/>
</dbReference>
<comment type="similarity">
    <text evidence="4">Belongs to the carotenoid/retinoid oxidoreductase family. CrtN subfamily.</text>
</comment>
<organism evidence="7 8">
    <name type="scientific">Aerococcus urinaeequi</name>
    <dbReference type="NCBI Taxonomy" id="51665"/>
    <lineage>
        <taxon>Bacteria</taxon>
        <taxon>Bacillati</taxon>
        <taxon>Bacillota</taxon>
        <taxon>Bacilli</taxon>
        <taxon>Lactobacillales</taxon>
        <taxon>Aerococcaceae</taxon>
        <taxon>Aerococcus</taxon>
    </lineage>
</organism>
<dbReference type="InterPro" id="IPR002937">
    <property type="entry name" value="Amino_oxidase"/>
</dbReference>
<evidence type="ECO:0000259" key="6">
    <source>
        <dbReference type="Pfam" id="PF01593"/>
    </source>
</evidence>
<evidence type="ECO:0000256" key="5">
    <source>
        <dbReference type="RuleBase" id="RU362075"/>
    </source>
</evidence>
<evidence type="ECO:0000256" key="1">
    <source>
        <dbReference type="ARBA" id="ARBA00004829"/>
    </source>
</evidence>
<reference evidence="7 8" key="1">
    <citation type="submission" date="2020-10" db="EMBL/GenBank/DDBJ databases">
        <title>Plasmid carrying two tetracycline resistance determinant.</title>
        <authorList>
            <person name="Yang Q."/>
        </authorList>
    </citation>
    <scope>NUCLEOTIDE SEQUENCE [LARGE SCALE GENOMIC DNA]</scope>
    <source>
        <strain evidence="7 8">T43</strain>
    </source>
</reference>
<sequence>MTAKERIAIIGAGIGGLSAAIRLQHAGYQVEIFEKESLPGGKMNQMAVDGYTFDVGPTIVMWPEAYRELFTLTGRDPEDYIPMQKLTPMYDVFFKGDPYRHYSVSNDLTDLMALMESKDPQTALGFLQYLAEMFERYQVAMDHFIRRPFRHKSDMYNPSMIVNAFKLKTFDSAEHMMAKFIPNKDIQQLMAFQTLYIGVSPKNGPSLYNMIPMIELLYGIHYVKGGMHTVAKGFAQLFEELGGVIHYNTPVDKILIDNQQVNGLQVGDQFIPSKKVISNADFPYTMKHLIDGDLNRGKYTAKKIDQMDYSCSCLVFYWGVDGTFKDLQTHTFIISEDLDDNMARIFDGRLIDNPSMYLHIPSQVDETRAPEGKSSFYLLMPISELGTAQYDFDESTVQFYKEKALATLANLPGLENLESQIEVERVFTPNDYESHFNAFRGATFGLQPTLMQSNHFRPQSKAENVSGLYFTGSSTHPGAGVPTVIEGGKICASELMLDDKTDGGKTR</sequence>
<evidence type="ECO:0000256" key="3">
    <source>
        <dbReference type="ARBA" id="ARBA00023002"/>
    </source>
</evidence>
<accession>A0A7M1KS21</accession>
<dbReference type="PANTHER" id="PTHR43734">
    <property type="entry name" value="PHYTOENE DESATURASE"/>
    <property type="match status" value="1"/>
</dbReference>
<dbReference type="PANTHER" id="PTHR43734:SF1">
    <property type="entry name" value="PHYTOENE DESATURASE"/>
    <property type="match status" value="1"/>
</dbReference>
<dbReference type="Pfam" id="PF01593">
    <property type="entry name" value="Amino_oxidase"/>
    <property type="match status" value="1"/>
</dbReference>
<dbReference type="GO" id="GO:0016491">
    <property type="term" value="F:oxidoreductase activity"/>
    <property type="evidence" value="ECO:0007669"/>
    <property type="project" value="UniProtKB-KW"/>
</dbReference>
<protein>
    <submittedName>
        <fullName evidence="7">Phytoene desaturase</fullName>
    </submittedName>
</protein>
<keyword evidence="3 5" id="KW-0560">Oxidoreductase</keyword>
<dbReference type="InterPro" id="IPR036188">
    <property type="entry name" value="FAD/NAD-bd_sf"/>
</dbReference>
<name>A0A7M1KS21_9LACT</name>
<evidence type="ECO:0000313" key="7">
    <source>
        <dbReference type="EMBL" id="QOQ78678.1"/>
    </source>
</evidence>
<dbReference type="PRINTS" id="PR00419">
    <property type="entry name" value="ADXRDTASE"/>
</dbReference>
<evidence type="ECO:0000256" key="4">
    <source>
        <dbReference type="ARBA" id="ARBA00038322"/>
    </source>
</evidence>
<feature type="domain" description="Amine oxidase" evidence="6">
    <location>
        <begin position="14"/>
        <end position="495"/>
    </location>
</feature>
<dbReference type="EMBL" id="CP063065">
    <property type="protein sequence ID" value="QOQ78678.1"/>
    <property type="molecule type" value="Genomic_DNA"/>
</dbReference>
<dbReference type="InterPro" id="IPR014105">
    <property type="entry name" value="Carotenoid/retinoid_OxRdtase"/>
</dbReference>
<dbReference type="GO" id="GO:0016117">
    <property type="term" value="P:carotenoid biosynthetic process"/>
    <property type="evidence" value="ECO:0007669"/>
    <property type="project" value="UniProtKB-KW"/>
</dbReference>
<dbReference type="Gene3D" id="3.50.50.60">
    <property type="entry name" value="FAD/NAD(P)-binding domain"/>
    <property type="match status" value="2"/>
</dbReference>
<dbReference type="Proteomes" id="UP000595091">
    <property type="component" value="Chromosome"/>
</dbReference>
<keyword evidence="2 5" id="KW-0125">Carotenoid biosynthesis</keyword>
<comment type="pathway">
    <text evidence="1 5">Carotenoid biosynthesis.</text>
</comment>
<evidence type="ECO:0000256" key="2">
    <source>
        <dbReference type="ARBA" id="ARBA00022746"/>
    </source>
</evidence>
<gene>
    <name evidence="7" type="primary">crtI</name>
    <name evidence="7" type="ORF">IMX20_06705</name>
</gene>